<name>A0A495PL14_9FLAO</name>
<organism evidence="1 2">
    <name type="scientific">Gillisia mitskevichiae</name>
    <dbReference type="NCBI Taxonomy" id="270921"/>
    <lineage>
        <taxon>Bacteria</taxon>
        <taxon>Pseudomonadati</taxon>
        <taxon>Bacteroidota</taxon>
        <taxon>Flavobacteriia</taxon>
        <taxon>Flavobacteriales</taxon>
        <taxon>Flavobacteriaceae</taxon>
        <taxon>Gillisia</taxon>
    </lineage>
</organism>
<evidence type="ECO:0000313" key="1">
    <source>
        <dbReference type="EMBL" id="RKS50540.1"/>
    </source>
</evidence>
<dbReference type="Proteomes" id="UP000276282">
    <property type="component" value="Unassembled WGS sequence"/>
</dbReference>
<protein>
    <submittedName>
        <fullName evidence="1">Uncharacterized protein</fullName>
    </submittedName>
</protein>
<dbReference type="OrthoDB" id="680581at2"/>
<sequence length="70" mass="8338">MKSITGLLNEITLKTLEIETKFPEIYKFLDEDTLTLPFREHPKINFEVLLDYLETLKQLLSHHKETHLIN</sequence>
<proteinExistence type="predicted"/>
<reference evidence="1 2" key="1">
    <citation type="submission" date="2018-10" db="EMBL/GenBank/DDBJ databases">
        <title>Genomic Encyclopedia of Archaeal and Bacterial Type Strains, Phase II (KMG-II): from individual species to whole genera.</title>
        <authorList>
            <person name="Goeker M."/>
        </authorList>
    </citation>
    <scope>NUCLEOTIDE SEQUENCE [LARGE SCALE GENOMIC DNA]</scope>
    <source>
        <strain evidence="1 2">DSM 19839</strain>
    </source>
</reference>
<evidence type="ECO:0000313" key="2">
    <source>
        <dbReference type="Proteomes" id="UP000276282"/>
    </source>
</evidence>
<dbReference type="EMBL" id="RBLG01000003">
    <property type="protein sequence ID" value="RKS50540.1"/>
    <property type="molecule type" value="Genomic_DNA"/>
</dbReference>
<dbReference type="AlphaFoldDB" id="A0A495PL14"/>
<gene>
    <name evidence="1" type="ORF">BC962_2311</name>
</gene>
<accession>A0A495PL14</accession>
<comment type="caution">
    <text evidence="1">The sequence shown here is derived from an EMBL/GenBank/DDBJ whole genome shotgun (WGS) entry which is preliminary data.</text>
</comment>
<dbReference type="RefSeq" id="WP_121346144.1">
    <property type="nucleotide sequence ID" value="NZ_RBLG01000003.1"/>
</dbReference>
<keyword evidence="2" id="KW-1185">Reference proteome</keyword>